<organism evidence="1 2">
    <name type="scientific">Extremus antarcticus</name>
    <dbReference type="NCBI Taxonomy" id="702011"/>
    <lineage>
        <taxon>Eukaryota</taxon>
        <taxon>Fungi</taxon>
        <taxon>Dikarya</taxon>
        <taxon>Ascomycota</taxon>
        <taxon>Pezizomycotina</taxon>
        <taxon>Dothideomycetes</taxon>
        <taxon>Dothideomycetidae</taxon>
        <taxon>Mycosphaerellales</taxon>
        <taxon>Extremaceae</taxon>
        <taxon>Extremus</taxon>
    </lineage>
</organism>
<reference evidence="1" key="1">
    <citation type="submission" date="2023-04" db="EMBL/GenBank/DDBJ databases">
        <title>Black Yeasts Isolated from many extreme environments.</title>
        <authorList>
            <person name="Coleine C."/>
            <person name="Stajich J.E."/>
            <person name="Selbmann L."/>
        </authorList>
    </citation>
    <scope>NUCLEOTIDE SEQUENCE</scope>
    <source>
        <strain evidence="1">CCFEE 5312</strain>
    </source>
</reference>
<sequence length="111" mass="12281">MEYPSTPFPVDGSYRSFQANLHTTTLFPNAVTIARVTAIYREKFTGLDSLHILEMSIYKDLVGPDSYGIAGFAANRRTHYVVAITKSGCSTTKFTVTLRAVTANRQVAQFP</sequence>
<name>A0AAJ0G7L8_9PEZI</name>
<evidence type="ECO:0000313" key="2">
    <source>
        <dbReference type="Proteomes" id="UP001271007"/>
    </source>
</evidence>
<accession>A0AAJ0G7L8</accession>
<dbReference type="EMBL" id="JAWDJX010000067">
    <property type="protein sequence ID" value="KAK3047152.1"/>
    <property type="molecule type" value="Genomic_DNA"/>
</dbReference>
<keyword evidence="2" id="KW-1185">Reference proteome</keyword>
<proteinExistence type="predicted"/>
<protein>
    <submittedName>
        <fullName evidence="1">Uncharacterized protein</fullName>
    </submittedName>
</protein>
<gene>
    <name evidence="1" type="ORF">LTR09_011419</name>
</gene>
<dbReference type="AlphaFoldDB" id="A0AAJ0G7L8"/>
<comment type="caution">
    <text evidence="1">The sequence shown here is derived from an EMBL/GenBank/DDBJ whole genome shotgun (WGS) entry which is preliminary data.</text>
</comment>
<dbReference type="Proteomes" id="UP001271007">
    <property type="component" value="Unassembled WGS sequence"/>
</dbReference>
<evidence type="ECO:0000313" key="1">
    <source>
        <dbReference type="EMBL" id="KAK3047152.1"/>
    </source>
</evidence>